<reference evidence="2" key="1">
    <citation type="journal article" date="2020" name="mSystems">
        <title>Genome- and Community-Level Interaction Insights into Carbon Utilization and Element Cycling Functions of Hydrothermarchaeota in Hydrothermal Sediment.</title>
        <authorList>
            <person name="Zhou Z."/>
            <person name="Liu Y."/>
            <person name="Xu W."/>
            <person name="Pan J."/>
            <person name="Luo Z.H."/>
            <person name="Li M."/>
        </authorList>
    </citation>
    <scope>NUCLEOTIDE SEQUENCE</scope>
    <source>
        <strain evidence="2">SpSt-997</strain>
    </source>
</reference>
<dbReference type="InterPro" id="IPR036163">
    <property type="entry name" value="HMA_dom_sf"/>
</dbReference>
<gene>
    <name evidence="2" type="ORF">ENY07_07495</name>
</gene>
<proteinExistence type="predicted"/>
<accession>A0A8J4M6F1</accession>
<sequence>MQLISRVIGSGGLALTLALAPAMGWAEPAAAQAAASPAGAPAGEVQVTVLGVTAPFFTFGIVKRLEQIPGVQHASFNLLHGRADVQLKPGAVVTDDELRQAVRSASYSIGGIHWIRRPDAAGSASTAGIAAVNQGTK</sequence>
<dbReference type="Gene3D" id="3.30.70.100">
    <property type="match status" value="1"/>
</dbReference>
<keyword evidence="1" id="KW-0732">Signal</keyword>
<name>A0A8J4M6F1_9PROT</name>
<organism evidence="2">
    <name type="scientific">Acidicaldus sp</name>
    <dbReference type="NCBI Taxonomy" id="1872105"/>
    <lineage>
        <taxon>Bacteria</taxon>
        <taxon>Pseudomonadati</taxon>
        <taxon>Pseudomonadota</taxon>
        <taxon>Alphaproteobacteria</taxon>
        <taxon>Acetobacterales</taxon>
        <taxon>Acetobacteraceae</taxon>
        <taxon>Acidicaldus</taxon>
    </lineage>
</organism>
<evidence type="ECO:0000313" key="2">
    <source>
        <dbReference type="EMBL" id="HGC43048.1"/>
    </source>
</evidence>
<feature type="signal peptide" evidence="1">
    <location>
        <begin position="1"/>
        <end position="26"/>
    </location>
</feature>
<evidence type="ECO:0000256" key="1">
    <source>
        <dbReference type="SAM" id="SignalP"/>
    </source>
</evidence>
<dbReference type="AlphaFoldDB" id="A0A8J4M6F1"/>
<feature type="chain" id="PRO_5035220458" description="HMA domain-containing protein" evidence="1">
    <location>
        <begin position="27"/>
        <end position="137"/>
    </location>
</feature>
<dbReference type="SUPFAM" id="SSF55008">
    <property type="entry name" value="HMA, heavy metal-associated domain"/>
    <property type="match status" value="1"/>
</dbReference>
<evidence type="ECO:0008006" key="3">
    <source>
        <dbReference type="Google" id="ProtNLM"/>
    </source>
</evidence>
<dbReference type="GO" id="GO:0046872">
    <property type="term" value="F:metal ion binding"/>
    <property type="evidence" value="ECO:0007669"/>
    <property type="project" value="InterPro"/>
</dbReference>
<protein>
    <recommendedName>
        <fullName evidence="3">HMA domain-containing protein</fullName>
    </recommendedName>
</protein>
<comment type="caution">
    <text evidence="2">The sequence shown here is derived from an EMBL/GenBank/DDBJ whole genome shotgun (WGS) entry which is preliminary data.</text>
</comment>
<dbReference type="EMBL" id="DTQM01000148">
    <property type="protein sequence ID" value="HGC43048.1"/>
    <property type="molecule type" value="Genomic_DNA"/>
</dbReference>